<comment type="caution">
    <text evidence="1">The sequence shown here is derived from an EMBL/GenBank/DDBJ whole genome shotgun (WGS) entry which is preliminary data.</text>
</comment>
<dbReference type="AlphaFoldDB" id="A0AAN7BLQ5"/>
<dbReference type="EMBL" id="MU865363">
    <property type="protein sequence ID" value="KAK4225597.1"/>
    <property type="molecule type" value="Genomic_DNA"/>
</dbReference>
<evidence type="ECO:0000313" key="1">
    <source>
        <dbReference type="EMBL" id="KAK4225597.1"/>
    </source>
</evidence>
<reference evidence="1" key="1">
    <citation type="journal article" date="2023" name="Mol. Phylogenet. Evol.">
        <title>Genome-scale phylogeny and comparative genomics of the fungal order Sordariales.</title>
        <authorList>
            <person name="Hensen N."/>
            <person name="Bonometti L."/>
            <person name="Westerberg I."/>
            <person name="Brannstrom I.O."/>
            <person name="Guillou S."/>
            <person name="Cros-Aarteil S."/>
            <person name="Calhoun S."/>
            <person name="Haridas S."/>
            <person name="Kuo A."/>
            <person name="Mondo S."/>
            <person name="Pangilinan J."/>
            <person name="Riley R."/>
            <person name="LaButti K."/>
            <person name="Andreopoulos B."/>
            <person name="Lipzen A."/>
            <person name="Chen C."/>
            <person name="Yan M."/>
            <person name="Daum C."/>
            <person name="Ng V."/>
            <person name="Clum A."/>
            <person name="Steindorff A."/>
            <person name="Ohm R.A."/>
            <person name="Martin F."/>
            <person name="Silar P."/>
            <person name="Natvig D.O."/>
            <person name="Lalanne C."/>
            <person name="Gautier V."/>
            <person name="Ament-Velasquez S.L."/>
            <person name="Kruys A."/>
            <person name="Hutchinson M.I."/>
            <person name="Powell A.J."/>
            <person name="Barry K."/>
            <person name="Miller A.N."/>
            <person name="Grigoriev I.V."/>
            <person name="Debuchy R."/>
            <person name="Gladieux P."/>
            <person name="Hiltunen Thoren M."/>
            <person name="Johannesson H."/>
        </authorList>
    </citation>
    <scope>NUCLEOTIDE SEQUENCE</scope>
    <source>
        <strain evidence="1">CBS 990.96</strain>
    </source>
</reference>
<evidence type="ECO:0000313" key="2">
    <source>
        <dbReference type="Proteomes" id="UP001301958"/>
    </source>
</evidence>
<name>A0AAN7BLQ5_9PEZI</name>
<sequence length="223" mass="25015">MCTQIRLLLLCPCPSRDTPSCPHHKNLLPPLSKPTETGITGNCVKTWTNEEGYKLRLPTVLQSNVNWIEYKWQHCSGYKMRYYHHTTHVAIGKETMCPLTGKEKGWTKVVKRVCEDCVEGKCNGVVVTEESRKRRADDDVRLESTGRKRVTFGKGTGCREGNVGGVRGDSSWITTKRGERKSGHCGREMERERYSGIMTRSGSGNGNGYLLKGGGRGCIGRRY</sequence>
<reference evidence="1" key="2">
    <citation type="submission" date="2023-05" db="EMBL/GenBank/DDBJ databases">
        <authorList>
            <consortium name="Lawrence Berkeley National Laboratory"/>
            <person name="Steindorff A."/>
            <person name="Hensen N."/>
            <person name="Bonometti L."/>
            <person name="Westerberg I."/>
            <person name="Brannstrom I.O."/>
            <person name="Guillou S."/>
            <person name="Cros-Aarteil S."/>
            <person name="Calhoun S."/>
            <person name="Haridas S."/>
            <person name="Kuo A."/>
            <person name="Mondo S."/>
            <person name="Pangilinan J."/>
            <person name="Riley R."/>
            <person name="Labutti K."/>
            <person name="Andreopoulos B."/>
            <person name="Lipzen A."/>
            <person name="Chen C."/>
            <person name="Yanf M."/>
            <person name="Daum C."/>
            <person name="Ng V."/>
            <person name="Clum A."/>
            <person name="Ohm R."/>
            <person name="Martin F."/>
            <person name="Silar P."/>
            <person name="Natvig D."/>
            <person name="Lalanne C."/>
            <person name="Gautier V."/>
            <person name="Ament-Velasquez S.L."/>
            <person name="Kruys A."/>
            <person name="Hutchinson M.I."/>
            <person name="Powell A.J."/>
            <person name="Barry K."/>
            <person name="Miller A.N."/>
            <person name="Grigoriev I.V."/>
            <person name="Debuchy R."/>
            <person name="Gladieux P."/>
            <person name="Thoren M.H."/>
            <person name="Johannesson H."/>
        </authorList>
    </citation>
    <scope>NUCLEOTIDE SEQUENCE</scope>
    <source>
        <strain evidence="1">CBS 990.96</strain>
    </source>
</reference>
<accession>A0AAN7BLQ5</accession>
<protein>
    <submittedName>
        <fullName evidence="1">Uncharacterized protein</fullName>
    </submittedName>
</protein>
<proteinExistence type="predicted"/>
<gene>
    <name evidence="1" type="ORF">QBC38DRAFT_255744</name>
</gene>
<organism evidence="1 2">
    <name type="scientific">Podospora fimiseda</name>
    <dbReference type="NCBI Taxonomy" id="252190"/>
    <lineage>
        <taxon>Eukaryota</taxon>
        <taxon>Fungi</taxon>
        <taxon>Dikarya</taxon>
        <taxon>Ascomycota</taxon>
        <taxon>Pezizomycotina</taxon>
        <taxon>Sordariomycetes</taxon>
        <taxon>Sordariomycetidae</taxon>
        <taxon>Sordariales</taxon>
        <taxon>Podosporaceae</taxon>
        <taxon>Podospora</taxon>
    </lineage>
</organism>
<keyword evidence="2" id="KW-1185">Reference proteome</keyword>
<dbReference type="Proteomes" id="UP001301958">
    <property type="component" value="Unassembled WGS sequence"/>
</dbReference>